<dbReference type="InParanoid" id="A0A2R5GX65"/>
<dbReference type="PANTHER" id="PTHR22739">
    <property type="entry name" value="STRIATED MUSCLE ACTIVATOR OF RHO-DEPENDENT SIGNALING-RELATED"/>
    <property type="match status" value="1"/>
</dbReference>
<dbReference type="InterPro" id="IPR011993">
    <property type="entry name" value="PH-like_dom_sf"/>
</dbReference>
<comment type="caution">
    <text evidence="3">The sequence shown here is derived from an EMBL/GenBank/DDBJ whole genome shotgun (WGS) entry which is preliminary data.</text>
</comment>
<feature type="region of interest" description="Disordered" evidence="1">
    <location>
        <begin position="674"/>
        <end position="758"/>
    </location>
</feature>
<evidence type="ECO:0000259" key="2">
    <source>
        <dbReference type="PROSITE" id="PS50003"/>
    </source>
</evidence>
<dbReference type="CDD" id="cd00821">
    <property type="entry name" value="PH"/>
    <property type="match status" value="1"/>
</dbReference>
<dbReference type="PROSITE" id="PS50003">
    <property type="entry name" value="PH_DOMAIN"/>
    <property type="match status" value="1"/>
</dbReference>
<name>A0A2R5GX65_9STRA</name>
<dbReference type="Gene3D" id="1.10.10.1540">
    <property type="entry name" value="Costar domain"/>
    <property type="match status" value="1"/>
</dbReference>
<sequence>MEGESSSSFVENWKRLDGQFDEYARLRELRSLVAQGAISQALYDQMHRYVLEKNLSKKKKGGKKKSTREAPELPPRKSSIFSRGKSGTLPKGSRIIEKGGETLVEGDERATLWGRKAVMEGFLYKRATKSGRNWRRRYVKIYFDRMDYFSKKTDKTPRGTIHLTKDFFVADSILRRIKNTRPHGFMVSDFATTFYLAASSPEAKVYWMHTIQRVLQKLKDQDEQTDEPVRLGEPERTPSMRERDMQARLDAYRRGLPVTEVARHVSKASSKGRSSKVSTFKAASLGAPQSRVEVDDDEEEDLVEDEDISDLDDDSAVEEEDEEEEVHDDDDNDDEASGTTSGAPVVSYMAPLRVSGGSSKGPDGMPVPRIMSGKSAVSHTKRRTLLSVEHETRTRSIADAALSAHESARRSAQVHLGLDVMSYDQQEDLRDEAATAQATRLMADMENEAAMSEMDSMLSAKDALKEELRAAREAGDEARVRSIEEEYEETRAKMQELEEVMARSAAERAEAEEIAERNREQIARANAANAIVLELAKVDEAILLAEQLAEKADEARKRAEAAAAKVHEEALAESREQEAKLREAEEAARKAQEEEEERARQEMLIAQKLEETARKKVNEKQRRKIEEVAESAAKARSEAEERRFEAELAATELANQKLDSLAKAAAVERALNETKAMINKSRTRQGLDEFGFARPREERESGRASASAEPPRRKRSSIFDKLRSRRSKSRASATSSRAPAGAAPPASPTSTGDPAEASNSFRSFFSSFTQAAVDGIEYVTGLQLAGDEAAAANGEQGLEDDDADSFYDEEDDYDAASDDGDMFDKQLRAVGEEERLQAASAWIEFETNRLLEIIKDIGYEDEYGRSVATFKDLLDVYEDISDTLVGILIRAKRAGKVYYEGDMLFEIEHDDVEITALE</sequence>
<feature type="region of interest" description="Disordered" evidence="1">
    <location>
        <begin position="792"/>
        <end position="819"/>
    </location>
</feature>
<accession>A0A2R5GX65</accession>
<gene>
    <name evidence="3" type="ORF">FCC1311_111422</name>
</gene>
<keyword evidence="4" id="KW-1185">Reference proteome</keyword>
<feature type="domain" description="PH" evidence="2">
    <location>
        <begin position="116"/>
        <end position="216"/>
    </location>
</feature>
<dbReference type="SUPFAM" id="SSF50729">
    <property type="entry name" value="PH domain-like"/>
    <property type="match status" value="1"/>
</dbReference>
<feature type="compositionally biased region" description="Basic and acidic residues" evidence="1">
    <location>
        <begin position="567"/>
        <end position="601"/>
    </location>
</feature>
<organism evidence="3 4">
    <name type="scientific">Hondaea fermentalgiana</name>
    <dbReference type="NCBI Taxonomy" id="2315210"/>
    <lineage>
        <taxon>Eukaryota</taxon>
        <taxon>Sar</taxon>
        <taxon>Stramenopiles</taxon>
        <taxon>Bigyra</taxon>
        <taxon>Labyrinthulomycetes</taxon>
        <taxon>Thraustochytrida</taxon>
        <taxon>Thraustochytriidae</taxon>
        <taxon>Hondaea</taxon>
    </lineage>
</organism>
<feature type="compositionally biased region" description="Acidic residues" evidence="1">
    <location>
        <begin position="797"/>
        <end position="819"/>
    </location>
</feature>
<dbReference type="Pfam" id="PF14705">
    <property type="entry name" value="Costars"/>
    <property type="match status" value="1"/>
</dbReference>
<feature type="compositionally biased region" description="Polar residues" evidence="1">
    <location>
        <begin position="267"/>
        <end position="278"/>
    </location>
</feature>
<evidence type="ECO:0000313" key="4">
    <source>
        <dbReference type="Proteomes" id="UP000241890"/>
    </source>
</evidence>
<protein>
    <submittedName>
        <fullName evidence="3">Actin-binding Rho-activating protein</fullName>
    </submittedName>
</protein>
<feature type="compositionally biased region" description="Low complexity" evidence="1">
    <location>
        <begin position="730"/>
        <end position="758"/>
    </location>
</feature>
<feature type="compositionally biased region" description="Basic residues" evidence="1">
    <location>
        <begin position="56"/>
        <end position="66"/>
    </location>
</feature>
<feature type="compositionally biased region" description="Basic and acidic residues" evidence="1">
    <location>
        <begin position="608"/>
        <end position="642"/>
    </location>
</feature>
<feature type="region of interest" description="Disordered" evidence="1">
    <location>
        <begin position="219"/>
        <end position="243"/>
    </location>
</feature>
<reference evidence="3 4" key="1">
    <citation type="submission" date="2017-12" db="EMBL/GenBank/DDBJ databases">
        <title>Sequencing, de novo assembly and annotation of complete genome of a new Thraustochytrid species, strain FCC1311.</title>
        <authorList>
            <person name="Sedici K."/>
            <person name="Godart F."/>
            <person name="Aiese Cigliano R."/>
            <person name="Sanseverino W."/>
            <person name="Barakat M."/>
            <person name="Ortet P."/>
            <person name="Marechal E."/>
            <person name="Cagnac O."/>
            <person name="Amato A."/>
        </authorList>
    </citation>
    <scope>NUCLEOTIDE SEQUENCE [LARGE SCALE GENOMIC DNA]</scope>
</reference>
<dbReference type="PANTHER" id="PTHR22739:SF7">
    <property type="entry name" value="EG:152A3.3 PROTEIN-RELATED"/>
    <property type="match status" value="1"/>
</dbReference>
<dbReference type="SMART" id="SM01283">
    <property type="entry name" value="Costars"/>
    <property type="match status" value="1"/>
</dbReference>
<dbReference type="InterPro" id="IPR038095">
    <property type="entry name" value="Costars_sf"/>
</dbReference>
<feature type="region of interest" description="Disordered" evidence="1">
    <location>
        <begin position="54"/>
        <end position="93"/>
    </location>
</feature>
<dbReference type="GO" id="GO:0003779">
    <property type="term" value="F:actin binding"/>
    <property type="evidence" value="ECO:0007669"/>
    <property type="project" value="InterPro"/>
</dbReference>
<feature type="region of interest" description="Disordered" evidence="1">
    <location>
        <begin position="567"/>
        <end position="642"/>
    </location>
</feature>
<dbReference type="InterPro" id="IPR027817">
    <property type="entry name" value="Costars_dom"/>
</dbReference>
<dbReference type="Pfam" id="PF00169">
    <property type="entry name" value="PH"/>
    <property type="match status" value="1"/>
</dbReference>
<evidence type="ECO:0000313" key="3">
    <source>
        <dbReference type="EMBL" id="GBG34919.1"/>
    </source>
</evidence>
<feature type="region of interest" description="Disordered" evidence="1">
    <location>
        <begin position="263"/>
        <end position="381"/>
    </location>
</feature>
<proteinExistence type="predicted"/>
<dbReference type="GO" id="GO:0045944">
    <property type="term" value="P:positive regulation of transcription by RNA polymerase II"/>
    <property type="evidence" value="ECO:0007669"/>
    <property type="project" value="TreeGrafter"/>
</dbReference>
<dbReference type="SMART" id="SM00233">
    <property type="entry name" value="PH"/>
    <property type="match status" value="1"/>
</dbReference>
<dbReference type="AlphaFoldDB" id="A0A2R5GX65"/>
<feature type="compositionally biased region" description="Acidic residues" evidence="1">
    <location>
        <begin position="294"/>
        <end position="336"/>
    </location>
</feature>
<dbReference type="InterPro" id="IPR001849">
    <property type="entry name" value="PH_domain"/>
</dbReference>
<dbReference type="Proteomes" id="UP000241890">
    <property type="component" value="Unassembled WGS sequence"/>
</dbReference>
<dbReference type="InterPro" id="IPR026111">
    <property type="entry name" value="Abra"/>
</dbReference>
<dbReference type="Gene3D" id="2.30.29.30">
    <property type="entry name" value="Pleckstrin-homology domain (PH domain)/Phosphotyrosine-binding domain (PTB)"/>
    <property type="match status" value="1"/>
</dbReference>
<dbReference type="GO" id="GO:0035025">
    <property type="term" value="P:positive regulation of Rho protein signal transduction"/>
    <property type="evidence" value="ECO:0007669"/>
    <property type="project" value="InterPro"/>
</dbReference>
<evidence type="ECO:0000256" key="1">
    <source>
        <dbReference type="SAM" id="MobiDB-lite"/>
    </source>
</evidence>
<dbReference type="EMBL" id="BEYU01000230">
    <property type="protein sequence ID" value="GBG34919.1"/>
    <property type="molecule type" value="Genomic_DNA"/>
</dbReference>
<dbReference type="OrthoDB" id="9871914at2759"/>